<feature type="region of interest" description="Disordered" evidence="1">
    <location>
        <begin position="351"/>
        <end position="419"/>
    </location>
</feature>
<evidence type="ECO:0000313" key="4">
    <source>
        <dbReference type="Proteomes" id="UP001175261"/>
    </source>
</evidence>
<organism evidence="3 4">
    <name type="scientific">Sarocladium strictum</name>
    <name type="common">Black bundle disease fungus</name>
    <name type="synonym">Acremonium strictum</name>
    <dbReference type="NCBI Taxonomy" id="5046"/>
    <lineage>
        <taxon>Eukaryota</taxon>
        <taxon>Fungi</taxon>
        <taxon>Dikarya</taxon>
        <taxon>Ascomycota</taxon>
        <taxon>Pezizomycotina</taxon>
        <taxon>Sordariomycetes</taxon>
        <taxon>Hypocreomycetidae</taxon>
        <taxon>Hypocreales</taxon>
        <taxon>Sarocladiaceae</taxon>
        <taxon>Sarocladium</taxon>
    </lineage>
</organism>
<feature type="compositionally biased region" description="Low complexity" evidence="1">
    <location>
        <begin position="351"/>
        <end position="361"/>
    </location>
</feature>
<protein>
    <submittedName>
        <fullName evidence="3">Uncharacterized protein</fullName>
    </submittedName>
</protein>
<gene>
    <name evidence="3" type="ORF">NLU13_5298</name>
</gene>
<proteinExistence type="predicted"/>
<keyword evidence="4" id="KW-1185">Reference proteome</keyword>
<evidence type="ECO:0000256" key="2">
    <source>
        <dbReference type="SAM" id="SignalP"/>
    </source>
</evidence>
<dbReference type="Proteomes" id="UP001175261">
    <property type="component" value="Unassembled WGS sequence"/>
</dbReference>
<feature type="signal peptide" evidence="2">
    <location>
        <begin position="1"/>
        <end position="18"/>
    </location>
</feature>
<reference evidence="3" key="1">
    <citation type="submission" date="2022-10" db="EMBL/GenBank/DDBJ databases">
        <title>Determination and structural analysis of whole genome sequence of Sarocladium strictum F4-1.</title>
        <authorList>
            <person name="Hu L."/>
            <person name="Jiang Y."/>
        </authorList>
    </citation>
    <scope>NUCLEOTIDE SEQUENCE</scope>
    <source>
        <strain evidence="3">F4-1</strain>
    </source>
</reference>
<feature type="region of interest" description="Disordered" evidence="1">
    <location>
        <begin position="272"/>
        <end position="314"/>
    </location>
</feature>
<dbReference type="AlphaFoldDB" id="A0AA39GHC8"/>
<evidence type="ECO:0000313" key="3">
    <source>
        <dbReference type="EMBL" id="KAK0386984.1"/>
    </source>
</evidence>
<sequence length="636" mass="63990">MKFSSIAAAGAVFGLAAATPITKRSSISKRQVPQEQSHGFILAIADEFMKLENTLNIQDAVFGLLGNAAAKEGAGDVTNLDCLKQATADQAFTNAKAAGDLRGMAGALMFQAIERNTGKVGQASVLCNEPTVNPEIGALISHQDAASENAGAINKAVTLELARQLAGIGADPNLALLTGTFAPGDVNDNTGAGLTCDTEDRKLGCIYTEKRLVLDATEDEVASAVSGVQQTFTGTGGISATDLVNLADFDVAKVTGNFDLAKAAPGSGAAATADAGAAETPAATPAETAAAETPAAETPAATTAADAEATEQAGATGRCSLITMTIGADQASAIKAQYPAAVMREVNTPAETAADASATEAAQDEAAADEQKEDKQGNQNGNGNDNNNQKEDKQGNQNGNGNNNQKEDNKNDNASDGAAAAAGGNLQTFAGDLGGAAPPVQNNGNADRPFEVNGATFTNEAAALVRSCDIQNNQCFNAVNSGELAGGTQQCAQQLQQCQANAGGRKARRNQILGGGNPALLGGNRAGGNRIVNGGAARLVSGGANRVVGGNNAVIGGGGINGLILGGAQSLNLGNFLGGGNIAQLIGGGVVGGAIGGGRQIIQPSRGNQQLVAVILQQSDWVGLRVFDRIMIWKTV</sequence>
<dbReference type="EMBL" id="JAPDFR010000004">
    <property type="protein sequence ID" value="KAK0386984.1"/>
    <property type="molecule type" value="Genomic_DNA"/>
</dbReference>
<feature type="chain" id="PRO_5041404070" evidence="2">
    <location>
        <begin position="19"/>
        <end position="636"/>
    </location>
</feature>
<evidence type="ECO:0000256" key="1">
    <source>
        <dbReference type="SAM" id="MobiDB-lite"/>
    </source>
</evidence>
<feature type="compositionally biased region" description="Low complexity" evidence="1">
    <location>
        <begin position="395"/>
        <end position="404"/>
    </location>
</feature>
<feature type="compositionally biased region" description="Low complexity" evidence="1">
    <location>
        <begin position="377"/>
        <end position="387"/>
    </location>
</feature>
<accession>A0AA39GHC8</accession>
<name>A0AA39GHC8_SARSR</name>
<comment type="caution">
    <text evidence="3">The sequence shown here is derived from an EMBL/GenBank/DDBJ whole genome shotgun (WGS) entry which is preliminary data.</text>
</comment>
<keyword evidence="2" id="KW-0732">Signal</keyword>